<feature type="domain" description="CARDB" evidence="3">
    <location>
        <begin position="567"/>
        <end position="663"/>
    </location>
</feature>
<dbReference type="SUPFAM" id="SSF69318">
    <property type="entry name" value="Integrin alpha N-terminal domain"/>
    <property type="match status" value="1"/>
</dbReference>
<proteinExistence type="predicted"/>
<dbReference type="InterPro" id="IPR013783">
    <property type="entry name" value="Ig-like_fold"/>
</dbReference>
<sequence length="1864" mass="198550">MLLQIVPPTNHNPHLDELNPNPFVGKSSTEWIDGGEAWSQLGRYGSRNATAPIHSVSGGPGNGPVSAVSELATIDDPVVNWAHFSTGSYGAQGLATVVGDFGANIVVTGDANERCGDGHLFTVLISERESGGSTHSFLSIIEGDTSRKSWEVDLGVTDSVKAAPVILDVNGDSTLEILVAYDAQGTFNTELWSPILQCGEAGWNAGGSHSAELLWSYTDPDLGITVPSPYVLANHQVGTQILLGDLDMDGDAEAVYSLVNEGDSQVVVLALPLMGGGVPSPIWQVSLDYGEIPSDPAWVKIDDTNSAVLLTTIDPNDGNIWVWRLDGGNGAPHWGGVSLNNLDGNTDSPHIRLPGPVVAELDGTPGAEMVVTIPTDIDGGSTGDGAEYIGMEVNDATELWSFRATNGFGEAPPDVFDTTGDGIDDRVCWVTWYRVDTDRKGVSGCHDVTASLGPALEFSHLMDRSSGNPNDEIAVSPPFHLDLDGQGAPETVVSFGRTLWAWDGDSGTQAGIGSGWTDELDLPHRAWAAPALADLDGDGALDIIIGDTLISREAPDIRPFIDDRGVQFTPSQPDPGETFTATAYIENVGTVSSGEAVDAVLYYDDVVVKSVRLSEMDPVAPTGDGTFSSFSVELTAVLGSHTARIVVDPHGNLTQSRFDNDEQSVNLTIVEPYDVSISIPVDPPRVDPGSNMDIDIPISSTGRLAGIWTMSIDDSTLPNNWTAQDISNGGSTSIQIEPEQPWTATVRISAPPEALGSDNGHLTITMTLDEDANITVSSLLPVEANRTRGLSIRGPAGTAETTGYGLPGSLGSAWLLVENLGNAQETVSKREWNPTSWSNDLTLHDQSGELTLITLAPGQQLELHAKLPVPGSTTLGESVTTTMSICIGTGAEEVCREIDITFVANGVAVNPDNFRSIPATGISWNIDGILPQTANNLSWDLQASGMLISGWNWQASGDCQLVGTLLSCHGIAGSTFSGSLTLDQPVDAPPQFHPFAMNESNHSGYNLDFSLQVLQVFRSQIIVISPLGDPVLMNVSEPTWIVLKLENPGNGPDTFDLVGRLIANANFSEDPGIIFSIPTSTFTINAAGLTQVPIQITLPHDTPARQGMLVEFSLRSQGDSSVVDTAVMEIEARQDHRWNVILLDNDRTVESGGSVFTTPGTSTSLTLMVENIGNFDDSLDVSSSLTLTMAGNDTNIDWLIGDGDSGTLDVNQSDTIELALTIPELAWNGTIASIELELSSDGLLLQTFTVDVEVISQPLWIIRATGSDLDVGPGGSNITLELEQRGNSPSRAYLSASIDAVGWNLTLPGDMPFLDPGESMAIQVYIVPPQGAISGPTAEMTIIARNGDGSGTGETILPLRIRPAYDFTATTPDDWEGWQVSESGGMPRITIANLGNAANQLHVELIGLPSGWAPTEANISLAWGEMKGVPIDLIPDSSWDHSNFTIEVKVTDSGGKIVTLNAEVLFSDVAWATSPVMWGSIGDDKIVNFHGSLINSVTTGSTSLEQIQSGWLLPSPGGEGSLVVSNSQGDVSLFYTAHMQMTTSRQVSCVMDSNLSAQPLISCDIYNGSSPFTWSILLRAEDGTLVNSRNGVVEADKEETVNLSATGWNPTTGVHELTVLVFSSDGRLQSSESQHYVVRATGWNVGIELEEASSGDINVLIQRENHQIMSDSICVVKLVQGDWSMDVSVDISTTLAPKLSVPRPTGDSTVPVNATFSCQAPWDVDDDPSDNTHDLVLSSQPNIIPVSSDTVYAIGTGLLIIAVLWLLGIIRPASLQPLATAPRKPAKKVKQQARPKPQPKPAVVEKESSIQLEDESPPAVAEEDTDVTEIQESLIEIEEAEPEPPEEELDEFELRLKQLRDRRR</sequence>
<organism evidence="4">
    <name type="scientific">uncultured marine group II/III euryarchaeote KM3_187_D06</name>
    <dbReference type="NCBI Taxonomy" id="1457952"/>
    <lineage>
        <taxon>Archaea</taxon>
        <taxon>Methanobacteriati</taxon>
        <taxon>Methanobacteriota</taxon>
        <taxon>environmental samples</taxon>
    </lineage>
</organism>
<keyword evidence="2" id="KW-1133">Transmembrane helix</keyword>
<evidence type="ECO:0000259" key="3">
    <source>
        <dbReference type="Pfam" id="PF07705"/>
    </source>
</evidence>
<dbReference type="InterPro" id="IPR011635">
    <property type="entry name" value="CARDB"/>
</dbReference>
<name>A0A075GPC9_9EURY</name>
<dbReference type="Pfam" id="PF07705">
    <property type="entry name" value="CARDB"/>
    <property type="match status" value="1"/>
</dbReference>
<feature type="transmembrane region" description="Helical" evidence="2">
    <location>
        <begin position="1751"/>
        <end position="1770"/>
    </location>
</feature>
<dbReference type="Gene3D" id="2.60.40.10">
    <property type="entry name" value="Immunoglobulins"/>
    <property type="match status" value="1"/>
</dbReference>
<dbReference type="EMBL" id="KF900751">
    <property type="protein sequence ID" value="AIF05846.1"/>
    <property type="molecule type" value="Genomic_DNA"/>
</dbReference>
<feature type="region of interest" description="Disordered" evidence="1">
    <location>
        <begin position="1780"/>
        <end position="1853"/>
    </location>
</feature>
<evidence type="ECO:0000313" key="4">
    <source>
        <dbReference type="EMBL" id="AIF05846.1"/>
    </source>
</evidence>
<accession>A0A075GPC9</accession>
<evidence type="ECO:0000256" key="2">
    <source>
        <dbReference type="SAM" id="Phobius"/>
    </source>
</evidence>
<feature type="compositionally biased region" description="Basic residues" evidence="1">
    <location>
        <begin position="1784"/>
        <end position="1793"/>
    </location>
</feature>
<dbReference type="InterPro" id="IPR028994">
    <property type="entry name" value="Integrin_alpha_N"/>
</dbReference>
<protein>
    <recommendedName>
        <fullName evidence="3">CARDB domain-containing protein</fullName>
    </recommendedName>
</protein>
<feature type="compositionally biased region" description="Acidic residues" evidence="1">
    <location>
        <begin position="1812"/>
        <end position="1851"/>
    </location>
</feature>
<evidence type="ECO:0000256" key="1">
    <source>
        <dbReference type="SAM" id="MobiDB-lite"/>
    </source>
</evidence>
<reference evidence="4" key="1">
    <citation type="journal article" date="2014" name="Genome Biol. Evol.">
        <title>Pangenome evidence for extensive interdomain horizontal transfer affecting lineage core and shell genes in uncultured planktonic thaumarchaeota and euryarchaeota.</title>
        <authorList>
            <person name="Deschamps P."/>
            <person name="Zivanovic Y."/>
            <person name="Moreira D."/>
            <person name="Rodriguez-Valera F."/>
            <person name="Lopez-Garcia P."/>
        </authorList>
    </citation>
    <scope>NUCLEOTIDE SEQUENCE</scope>
</reference>
<keyword evidence="2" id="KW-0812">Transmembrane</keyword>
<keyword evidence="2" id="KW-0472">Membrane</keyword>